<dbReference type="PIRSF" id="PIRSF000337">
    <property type="entry name" value="NTA_MOA"/>
    <property type="match status" value="1"/>
</dbReference>
<accession>A0ABN7MIT2</accession>
<evidence type="ECO:0000256" key="4">
    <source>
        <dbReference type="ARBA" id="ARBA00023033"/>
    </source>
</evidence>
<keyword evidence="1" id="KW-0285">Flavoprotein</keyword>
<evidence type="ECO:0000259" key="6">
    <source>
        <dbReference type="Pfam" id="PF00296"/>
    </source>
</evidence>
<evidence type="ECO:0000313" key="8">
    <source>
        <dbReference type="Proteomes" id="UP000674425"/>
    </source>
</evidence>
<comment type="caution">
    <text evidence="7">The sequence shown here is derived from an EMBL/GenBank/DDBJ whole genome shotgun (WGS) entry which is preliminary data.</text>
</comment>
<evidence type="ECO:0000256" key="1">
    <source>
        <dbReference type="ARBA" id="ARBA00022630"/>
    </source>
</evidence>
<dbReference type="CDD" id="cd01095">
    <property type="entry name" value="Nitrilotriacetate_monoxgenase"/>
    <property type="match status" value="1"/>
</dbReference>
<evidence type="ECO:0000256" key="2">
    <source>
        <dbReference type="ARBA" id="ARBA00022643"/>
    </source>
</evidence>
<gene>
    <name evidence="7" type="primary">ntaA_6</name>
    <name evidence="7" type="ORF">R69658_05189</name>
</gene>
<dbReference type="EC" id="1.14.14.10" evidence="7"/>
<evidence type="ECO:0000313" key="7">
    <source>
        <dbReference type="EMBL" id="CAE6806070.1"/>
    </source>
</evidence>
<dbReference type="NCBIfam" id="TIGR03860">
    <property type="entry name" value="FMN_nitrolo"/>
    <property type="match status" value="1"/>
</dbReference>
<protein>
    <submittedName>
        <fullName evidence="7">Nitrilotriacetate monooxygenase component A</fullName>
        <ecNumber evidence="7">1.14.14.10</ecNumber>
    </submittedName>
</protein>
<proteinExistence type="inferred from homology"/>
<dbReference type="SUPFAM" id="SSF51679">
    <property type="entry name" value="Bacterial luciferase-like"/>
    <property type="match status" value="1"/>
</dbReference>
<reference evidence="7 8" key="1">
    <citation type="submission" date="2021-02" db="EMBL/GenBank/DDBJ databases">
        <authorList>
            <person name="Vanwijnsberghe S."/>
        </authorList>
    </citation>
    <scope>NUCLEOTIDE SEQUENCE [LARGE SCALE GENOMIC DNA]</scope>
    <source>
        <strain evidence="7 8">R-69658</strain>
    </source>
</reference>
<keyword evidence="3 7" id="KW-0560">Oxidoreductase</keyword>
<comment type="similarity">
    <text evidence="5">Belongs to the NtaA/SnaA/DszA monooxygenase family.</text>
</comment>
<dbReference type="InterPro" id="IPR051260">
    <property type="entry name" value="Diverse_substr_monoxygenases"/>
</dbReference>
<feature type="domain" description="Luciferase-like" evidence="6">
    <location>
        <begin position="37"/>
        <end position="401"/>
    </location>
</feature>
<evidence type="ECO:0000256" key="5">
    <source>
        <dbReference type="ARBA" id="ARBA00033748"/>
    </source>
</evidence>
<dbReference type="InterPro" id="IPR016215">
    <property type="entry name" value="NTA_MOA"/>
</dbReference>
<sequence>MRLIGYLETSIGIEKMTATDGKIRIGLSMRYLGYHMAAWRHPDVPAAGAIDFNYFLRTAKKAEEAKLDMIFFADGIGIRANDTPKGSLARDAKNAELEPLTLLAAIGACTSHIGLVATASTTYNEPFHIARKYASIDHISRGRAGWNVVTSWSQQEAWNFSRDEHLGYEERYERADEFVEVVRKLWDCWEDDAFIRDKASGVFYDEAKLHVPDHKGKHFKVRGPLNSARTPQGRPIIVQAGAAEAGRELAARYADVVYSNANSMESAKAYYDDLKGRLAKYGRTPDQLLIMPGVTLYVGKTRGEAQDKFDQLQNLIDPLSGLAILYGVLGDLSEYELDGPVPDVGNQRVRSIAENLLALAHRENLTIRQMYKRVASGNNWQIVGTAEDIVDEMEKWFRAGAADGFNICPATLPQGVDDLTQYILPELRKRGLFRTEYEASTLRGNLGLQPLHFGD</sequence>
<dbReference type="Proteomes" id="UP000674425">
    <property type="component" value="Unassembled WGS sequence"/>
</dbReference>
<dbReference type="Pfam" id="PF00296">
    <property type="entry name" value="Bac_luciferase"/>
    <property type="match status" value="1"/>
</dbReference>
<keyword evidence="2" id="KW-0288">FMN</keyword>
<name>A0ABN7MIT2_9BURK</name>
<keyword evidence="4 7" id="KW-0503">Monooxygenase</keyword>
<dbReference type="PANTHER" id="PTHR30011">
    <property type="entry name" value="ALKANESULFONATE MONOOXYGENASE-RELATED"/>
    <property type="match status" value="1"/>
</dbReference>
<dbReference type="EMBL" id="CAJNAU010000059">
    <property type="protein sequence ID" value="CAE6806070.1"/>
    <property type="molecule type" value="Genomic_DNA"/>
</dbReference>
<organism evidence="7 8">
    <name type="scientific">Paraburkholderia aspalathi</name>
    <dbReference type="NCBI Taxonomy" id="1324617"/>
    <lineage>
        <taxon>Bacteria</taxon>
        <taxon>Pseudomonadati</taxon>
        <taxon>Pseudomonadota</taxon>
        <taxon>Betaproteobacteria</taxon>
        <taxon>Burkholderiales</taxon>
        <taxon>Burkholderiaceae</taxon>
        <taxon>Paraburkholderia</taxon>
    </lineage>
</organism>
<dbReference type="GO" id="GO:0018529">
    <property type="term" value="F:nitrilotriacetate monooxygenase activity"/>
    <property type="evidence" value="ECO:0007669"/>
    <property type="project" value="UniProtKB-EC"/>
</dbReference>
<dbReference type="PANTHER" id="PTHR30011:SF16">
    <property type="entry name" value="C2H2 FINGER DOMAIN TRANSCRIPTION FACTOR (EUROFUNG)-RELATED"/>
    <property type="match status" value="1"/>
</dbReference>
<dbReference type="Gene3D" id="3.20.20.30">
    <property type="entry name" value="Luciferase-like domain"/>
    <property type="match status" value="1"/>
</dbReference>
<dbReference type="InterPro" id="IPR036661">
    <property type="entry name" value="Luciferase-like_sf"/>
</dbReference>
<evidence type="ECO:0000256" key="3">
    <source>
        <dbReference type="ARBA" id="ARBA00023002"/>
    </source>
</evidence>
<keyword evidence="8" id="KW-1185">Reference proteome</keyword>
<dbReference type="InterPro" id="IPR011251">
    <property type="entry name" value="Luciferase-like_dom"/>
</dbReference>